<gene>
    <name evidence="7" type="ORF">GGP45_000496</name>
    <name evidence="6" type="ORF">GGP82_000485</name>
    <name evidence="8" type="ORF">GGP99_001528</name>
</gene>
<dbReference type="InterPro" id="IPR000612">
    <property type="entry name" value="PMP3"/>
</dbReference>
<comment type="subcellular location">
    <subcellularLocation>
        <location evidence="1">Membrane</location>
    </subcellularLocation>
</comment>
<dbReference type="EMBL" id="JANUBL010000001">
    <property type="protein sequence ID" value="MCS4120178.1"/>
    <property type="molecule type" value="Genomic_DNA"/>
</dbReference>
<evidence type="ECO:0000256" key="2">
    <source>
        <dbReference type="ARBA" id="ARBA00009530"/>
    </source>
</evidence>
<dbReference type="EMBL" id="JANTYZ010000001">
    <property type="protein sequence ID" value="MCS3863954.1"/>
    <property type="molecule type" value="Genomic_DNA"/>
</dbReference>
<protein>
    <submittedName>
        <fullName evidence="6">Uncharacterized membrane protein YqaE (UPF0057 family)</fullName>
    </submittedName>
</protein>
<reference evidence="6" key="1">
    <citation type="submission" date="2022-08" db="EMBL/GenBank/DDBJ databases">
        <title>Genomic Encyclopedia of Type Strains, Phase V (KMG-V): Genome sequencing to study the core and pangenomes of soil and plant-associated prokaryotes.</title>
        <authorList>
            <person name="Whitman W."/>
        </authorList>
    </citation>
    <scope>NUCLEOTIDE SEQUENCE</scope>
    <source>
        <strain evidence="6">SP2016B</strain>
        <strain evidence="8">SP3002</strain>
        <strain evidence="7">SP3026</strain>
    </source>
</reference>
<accession>A0A9X2U1F4</accession>
<keyword evidence="4" id="KW-1133">Transmembrane helix</keyword>
<dbReference type="Proteomes" id="UP001155110">
    <property type="component" value="Unassembled WGS sequence"/>
</dbReference>
<dbReference type="EMBL" id="JANTZM010000006">
    <property type="protein sequence ID" value="MCS4157568.1"/>
    <property type="molecule type" value="Genomic_DNA"/>
</dbReference>
<dbReference type="GO" id="GO:0016020">
    <property type="term" value="C:membrane"/>
    <property type="evidence" value="ECO:0007669"/>
    <property type="project" value="UniProtKB-SubCell"/>
</dbReference>
<evidence type="ECO:0000313" key="8">
    <source>
        <dbReference type="EMBL" id="MCS4157568.1"/>
    </source>
</evidence>
<sequence length="53" mass="5657">MSSAGSSADLLRVLVSVFLPPLGVFLQEGIGTQFWINLLLTLMGYLPGLVHAI</sequence>
<comment type="caution">
    <text evidence="6">The sequence shown here is derived from an EMBL/GenBank/DDBJ whole genome shotgun (WGS) entry which is preliminary data.</text>
</comment>
<evidence type="ECO:0000256" key="3">
    <source>
        <dbReference type="ARBA" id="ARBA00022692"/>
    </source>
</evidence>
<evidence type="ECO:0000313" key="6">
    <source>
        <dbReference type="EMBL" id="MCS3863954.1"/>
    </source>
</evidence>
<name>A0A9X2U1F4_9BACT</name>
<evidence type="ECO:0000313" key="9">
    <source>
        <dbReference type="Proteomes" id="UP001155034"/>
    </source>
</evidence>
<dbReference type="RefSeq" id="WP_043552639.1">
    <property type="nucleotide sequence ID" value="NZ_CALTRY010000019.1"/>
</dbReference>
<keyword evidence="3" id="KW-0812">Transmembrane</keyword>
<proteinExistence type="inferred from homology"/>
<keyword evidence="5" id="KW-0472">Membrane</keyword>
<dbReference type="PANTHER" id="PTHR21659">
    <property type="entry name" value="HYDROPHOBIC PROTEIN RCI2 LOW TEMPERATURE AND SALT RESPONSIVE PROTEIN LTI6 -RELATED"/>
    <property type="match status" value="1"/>
</dbReference>
<dbReference type="Proteomes" id="UP001155144">
    <property type="component" value="Unassembled WGS sequence"/>
</dbReference>
<dbReference type="PANTHER" id="PTHR21659:SF42">
    <property type="entry name" value="UPF0057 MEMBRANE PROTEIN ZK632.10-RELATED"/>
    <property type="match status" value="1"/>
</dbReference>
<dbReference type="Proteomes" id="UP001155034">
    <property type="component" value="Unassembled WGS sequence"/>
</dbReference>
<evidence type="ECO:0000256" key="5">
    <source>
        <dbReference type="ARBA" id="ARBA00023136"/>
    </source>
</evidence>
<comment type="similarity">
    <text evidence="2">Belongs to the UPF0057 (PMP3) family.</text>
</comment>
<evidence type="ECO:0000313" key="7">
    <source>
        <dbReference type="EMBL" id="MCS4120178.1"/>
    </source>
</evidence>
<evidence type="ECO:0000256" key="1">
    <source>
        <dbReference type="ARBA" id="ARBA00004370"/>
    </source>
</evidence>
<dbReference type="Pfam" id="PF01679">
    <property type="entry name" value="Pmp3"/>
    <property type="match status" value="1"/>
</dbReference>
<dbReference type="PROSITE" id="PS01309">
    <property type="entry name" value="UPF0057"/>
    <property type="match status" value="1"/>
</dbReference>
<dbReference type="AlphaFoldDB" id="A0A9X2U1F4"/>
<organism evidence="6 9">
    <name type="scientific">Salinibacter ruber</name>
    <dbReference type="NCBI Taxonomy" id="146919"/>
    <lineage>
        <taxon>Bacteria</taxon>
        <taxon>Pseudomonadati</taxon>
        <taxon>Rhodothermota</taxon>
        <taxon>Rhodothermia</taxon>
        <taxon>Rhodothermales</taxon>
        <taxon>Salinibacteraceae</taxon>
        <taxon>Salinibacter</taxon>
    </lineage>
</organism>
<evidence type="ECO:0000256" key="4">
    <source>
        <dbReference type="ARBA" id="ARBA00022989"/>
    </source>
</evidence>